<evidence type="ECO:0000313" key="2">
    <source>
        <dbReference type="Proteomes" id="UP000504609"/>
    </source>
</evidence>
<protein>
    <submittedName>
        <fullName evidence="3">Uncharacterized protein LOC111435056 isoform X1</fullName>
    </submittedName>
</protein>
<reference evidence="3" key="1">
    <citation type="submission" date="2025-08" db="UniProtKB">
        <authorList>
            <consortium name="RefSeq"/>
        </authorList>
    </citation>
    <scope>IDENTIFICATION</scope>
    <source>
        <tissue evidence="3">Young leaves</tissue>
    </source>
</reference>
<evidence type="ECO:0000313" key="3">
    <source>
        <dbReference type="RefSeq" id="XP_022928142.1"/>
    </source>
</evidence>
<name>A0A6J1EJ28_CUCMO</name>
<dbReference type="AlphaFoldDB" id="A0A6J1EJ28"/>
<gene>
    <name evidence="3" type="primary">LOC111435056</name>
</gene>
<dbReference type="PANTHER" id="PTHR37221">
    <property type="entry name" value="OS02G0582400 PROTEIN"/>
    <property type="match status" value="1"/>
</dbReference>
<accession>A0A6J1EJ28</accession>
<sequence length="244" mass="26839">MKLAPKVIFLIIDSEGFASAISGALRPNPPFTVSTRDECFEFSLEDYGIKDHKASGSVIHYLDDKGIYLVSVLILQSYDPPVLACALNEVLSHIAGGSSPSSSKPALVVPFVIASSKLKWENKTLTKTDRSVLLHGAAMGPETDISRTLIAKVQKLPSTSQIYCEQLACLFHLIRFLNIPAFFLVGRTGRILSNQAAGEEIQIMREMGELLASSLPLSFSREEIVWNPKETSKDVQEPWRALYG</sequence>
<dbReference type="InterPro" id="IPR057216">
    <property type="entry name" value="DUF7894"/>
</dbReference>
<dbReference type="KEGG" id="cmos:111435056"/>
<dbReference type="RefSeq" id="XP_022928142.1">
    <property type="nucleotide sequence ID" value="XM_023072374.1"/>
</dbReference>
<dbReference type="PANTHER" id="PTHR37221:SF1">
    <property type="entry name" value="OS02G0582400 PROTEIN"/>
    <property type="match status" value="1"/>
</dbReference>
<dbReference type="Proteomes" id="UP000504609">
    <property type="component" value="Unplaced"/>
</dbReference>
<dbReference type="GeneID" id="111435056"/>
<feature type="domain" description="DUF7894" evidence="1">
    <location>
        <begin position="1"/>
        <end position="244"/>
    </location>
</feature>
<evidence type="ECO:0000259" key="1">
    <source>
        <dbReference type="Pfam" id="PF25428"/>
    </source>
</evidence>
<keyword evidence="2" id="KW-1185">Reference proteome</keyword>
<organism evidence="2 3">
    <name type="scientific">Cucurbita moschata</name>
    <name type="common">Winter crookneck squash</name>
    <name type="synonym">Cucurbita pepo var. moschata</name>
    <dbReference type="NCBI Taxonomy" id="3662"/>
    <lineage>
        <taxon>Eukaryota</taxon>
        <taxon>Viridiplantae</taxon>
        <taxon>Streptophyta</taxon>
        <taxon>Embryophyta</taxon>
        <taxon>Tracheophyta</taxon>
        <taxon>Spermatophyta</taxon>
        <taxon>Magnoliopsida</taxon>
        <taxon>eudicotyledons</taxon>
        <taxon>Gunneridae</taxon>
        <taxon>Pentapetalae</taxon>
        <taxon>rosids</taxon>
        <taxon>fabids</taxon>
        <taxon>Cucurbitales</taxon>
        <taxon>Cucurbitaceae</taxon>
        <taxon>Cucurbiteae</taxon>
        <taxon>Cucurbita</taxon>
    </lineage>
</organism>
<dbReference type="Pfam" id="PF25428">
    <property type="entry name" value="DUF7894"/>
    <property type="match status" value="1"/>
</dbReference>
<proteinExistence type="predicted"/>